<proteinExistence type="predicted"/>
<keyword evidence="1" id="KW-1133">Transmembrane helix</keyword>
<sequence length="193" mass="20213">MIRPRLRGLAVVSVVLGALVAVVVGLFAPVTVAVLVGAIIAVPTALSALLAMRRRIWLSGTTVHSCTGIRTKSVNLSLALSAELVVRAARVSQVALRVGDNTRRVSVPLALYTADGGRELEVLALRSLADALVSGDLVPAVAMSDALIGQLRAEARGAGLEERPLFRAVQLAREASRVPETVLTDDEVVRLVG</sequence>
<comment type="caution">
    <text evidence="2">The sequence shown here is derived from an EMBL/GenBank/DDBJ whole genome shotgun (WGS) entry which is preliminary data.</text>
</comment>
<dbReference type="Proteomes" id="UP000316256">
    <property type="component" value="Unassembled WGS sequence"/>
</dbReference>
<feature type="transmembrane region" description="Helical" evidence="1">
    <location>
        <begin position="34"/>
        <end position="52"/>
    </location>
</feature>
<dbReference type="AlphaFoldDB" id="A0A541B2H0"/>
<keyword evidence="3" id="KW-1185">Reference proteome</keyword>
<keyword evidence="1" id="KW-0812">Transmembrane</keyword>
<organism evidence="2 3">
    <name type="scientific">Rhodococcus spelaei</name>
    <dbReference type="NCBI Taxonomy" id="2546320"/>
    <lineage>
        <taxon>Bacteria</taxon>
        <taxon>Bacillati</taxon>
        <taxon>Actinomycetota</taxon>
        <taxon>Actinomycetes</taxon>
        <taxon>Mycobacteriales</taxon>
        <taxon>Nocardiaceae</taxon>
        <taxon>Rhodococcus</taxon>
    </lineage>
</organism>
<dbReference type="OrthoDB" id="4545264at2"/>
<protein>
    <submittedName>
        <fullName evidence="2">Uncharacterized protein</fullName>
    </submittedName>
</protein>
<dbReference type="RefSeq" id="WP_142101980.1">
    <property type="nucleotide sequence ID" value="NZ_VIGH01000008.1"/>
</dbReference>
<evidence type="ECO:0000256" key="1">
    <source>
        <dbReference type="SAM" id="Phobius"/>
    </source>
</evidence>
<feature type="transmembrane region" description="Helical" evidence="1">
    <location>
        <begin position="9"/>
        <end position="28"/>
    </location>
</feature>
<reference evidence="2 3" key="1">
    <citation type="submission" date="2019-06" db="EMBL/GenBank/DDBJ databases">
        <title>Rhodococcus spaelei sp. nov., isolated from a cave.</title>
        <authorList>
            <person name="Lee S.D."/>
        </authorList>
    </citation>
    <scope>NUCLEOTIDE SEQUENCE [LARGE SCALE GENOMIC DNA]</scope>
    <source>
        <strain evidence="2 3">C9-5</strain>
    </source>
</reference>
<name>A0A541B2H0_9NOCA</name>
<evidence type="ECO:0000313" key="2">
    <source>
        <dbReference type="EMBL" id="TQF66510.1"/>
    </source>
</evidence>
<keyword evidence="1" id="KW-0472">Membrane</keyword>
<gene>
    <name evidence="2" type="ORF">FK531_17840</name>
</gene>
<evidence type="ECO:0000313" key="3">
    <source>
        <dbReference type="Proteomes" id="UP000316256"/>
    </source>
</evidence>
<accession>A0A541B2H0</accession>
<dbReference type="EMBL" id="VIGH01000008">
    <property type="protein sequence ID" value="TQF66510.1"/>
    <property type="molecule type" value="Genomic_DNA"/>
</dbReference>